<keyword evidence="2" id="KW-0479">Metal-binding</keyword>
<reference evidence="5 6" key="1">
    <citation type="submission" date="2024-02" db="EMBL/GenBank/DDBJ databases">
        <title>Identification of pathogenicity and growth-promoting functions of Pseudomonas putida variants.</title>
        <authorList>
            <person name="Sun J."/>
        </authorList>
    </citation>
    <scope>NUCLEOTIDE SEQUENCE [LARGE SCALE GENOMIC DNA]</scope>
    <source>
        <strain evidence="5 6">A04</strain>
    </source>
</reference>
<dbReference type="Pfam" id="PF03328">
    <property type="entry name" value="HpcH_HpaI"/>
    <property type="match status" value="1"/>
</dbReference>
<proteinExistence type="predicted"/>
<keyword evidence="3" id="KW-0460">Magnesium</keyword>
<dbReference type="Gene3D" id="3.20.20.60">
    <property type="entry name" value="Phosphoenolpyruvate-binding domains"/>
    <property type="match status" value="1"/>
</dbReference>
<dbReference type="Proteomes" id="UP001377692">
    <property type="component" value="Unassembled WGS sequence"/>
</dbReference>
<dbReference type="PANTHER" id="PTHR32308">
    <property type="entry name" value="LYASE BETA SUBUNIT, PUTATIVE (AFU_ORTHOLOGUE AFUA_4G13030)-RELATED"/>
    <property type="match status" value="1"/>
</dbReference>
<dbReference type="InterPro" id="IPR011206">
    <property type="entry name" value="Citrate_lyase_beta/mcl1/mcl2"/>
</dbReference>
<evidence type="ECO:0000256" key="1">
    <source>
        <dbReference type="ARBA" id="ARBA00001946"/>
    </source>
</evidence>
<feature type="domain" description="HpcH/HpaI aldolase/citrate lyase" evidence="4">
    <location>
        <begin position="9"/>
        <end position="215"/>
    </location>
</feature>
<keyword evidence="6" id="KW-1185">Reference proteome</keyword>
<dbReference type="GO" id="GO:0016829">
    <property type="term" value="F:lyase activity"/>
    <property type="evidence" value="ECO:0007669"/>
    <property type="project" value="UniProtKB-KW"/>
</dbReference>
<dbReference type="InterPro" id="IPR005000">
    <property type="entry name" value="Aldolase/citrate-lyase_domain"/>
</dbReference>
<evidence type="ECO:0000313" key="5">
    <source>
        <dbReference type="EMBL" id="MEJ5906925.1"/>
    </source>
</evidence>
<dbReference type="SUPFAM" id="SSF51621">
    <property type="entry name" value="Phosphoenolpyruvate/pyruvate domain"/>
    <property type="match status" value="1"/>
</dbReference>
<evidence type="ECO:0000313" key="6">
    <source>
        <dbReference type="Proteomes" id="UP001377692"/>
    </source>
</evidence>
<gene>
    <name evidence="5" type="ORF">V7V80_19790</name>
</gene>
<dbReference type="PANTHER" id="PTHR32308:SF0">
    <property type="entry name" value="HPCH_HPAI ALDOLASE_CITRATE LYASE DOMAIN-CONTAINING PROTEIN"/>
    <property type="match status" value="1"/>
</dbReference>
<protein>
    <submittedName>
        <fullName evidence="5">CoA ester lyase</fullName>
    </submittedName>
</protein>
<organism evidence="5 6">
    <name type="scientific">Pseudomonas kermanshahensis</name>
    <dbReference type="NCBI Taxonomy" id="2745482"/>
    <lineage>
        <taxon>Bacteria</taxon>
        <taxon>Pseudomonadati</taxon>
        <taxon>Pseudomonadota</taxon>
        <taxon>Gammaproteobacteria</taxon>
        <taxon>Pseudomonadales</taxon>
        <taxon>Pseudomonadaceae</taxon>
        <taxon>Pseudomonas</taxon>
    </lineage>
</organism>
<comment type="cofactor">
    <cofactor evidence="1">
        <name>Mg(2+)</name>
        <dbReference type="ChEBI" id="CHEBI:18420"/>
    </cofactor>
</comment>
<dbReference type="InterPro" id="IPR015813">
    <property type="entry name" value="Pyrv/PenolPyrv_kinase-like_dom"/>
</dbReference>
<evidence type="ECO:0000256" key="3">
    <source>
        <dbReference type="ARBA" id="ARBA00022842"/>
    </source>
</evidence>
<keyword evidence="5" id="KW-0456">Lyase</keyword>
<dbReference type="PIRSF" id="PIRSF015582">
    <property type="entry name" value="Cit_lyase_B"/>
    <property type="match status" value="1"/>
</dbReference>
<accession>A0ABU8RAS6</accession>
<comment type="caution">
    <text evidence="5">The sequence shown here is derived from an EMBL/GenBank/DDBJ whole genome shotgun (WGS) entry which is preliminary data.</text>
</comment>
<evidence type="ECO:0000256" key="2">
    <source>
        <dbReference type="ARBA" id="ARBA00022723"/>
    </source>
</evidence>
<evidence type="ECO:0000259" key="4">
    <source>
        <dbReference type="Pfam" id="PF03328"/>
    </source>
</evidence>
<dbReference type="RefSeq" id="WP_339550423.1">
    <property type="nucleotide sequence ID" value="NZ_JBBHLD010000020.1"/>
</dbReference>
<sequence>MTMTHHVPRSLLYCSALNPEQYAKSALTDVMVIDLEDGVPHGQKAKARACVEQFYRSRVQQRTALRINPLRDNEGLLDLLLVQSLKHRPEFIVMAMTEAAAEIEVVRANLCRDGESPKILVTVETPVCMRDIYEIAATADGLIFGSADYAASLGVPIGGWNNILHARGSIVAAASAAGIPAFDTAYFHLDDENGLMKECQDTLELGFSGKTAIHPRQIATINAVFTPSTTAYEQALAVVKAAQHSGDKITRLKNLMVGPPFVKQARKVIQRAQELGL</sequence>
<dbReference type="InterPro" id="IPR040442">
    <property type="entry name" value="Pyrv_kinase-like_dom_sf"/>
</dbReference>
<name>A0ABU8RAS6_9PSED</name>
<dbReference type="EMBL" id="JBBHLD010000020">
    <property type="protein sequence ID" value="MEJ5906925.1"/>
    <property type="molecule type" value="Genomic_DNA"/>
</dbReference>